<reference evidence="4" key="1">
    <citation type="submission" date="2018-12" db="EMBL/GenBank/DDBJ databases">
        <title>Tengunoibacter tsumagoiensis gen. nov., sp. nov., Dictyobacter kobayashii sp. nov., D. alpinus sp. nov., and D. joshuensis sp. nov. and description of Dictyobacteraceae fam. nov. within the order Ktedonobacterales isolated from Tengu-no-mugimeshi.</title>
        <authorList>
            <person name="Wang C.M."/>
            <person name="Zheng Y."/>
            <person name="Sakai Y."/>
            <person name="Toyoda A."/>
            <person name="Minakuchi Y."/>
            <person name="Abe K."/>
            <person name="Yokota A."/>
            <person name="Yabe S."/>
        </authorList>
    </citation>
    <scope>NUCLEOTIDE SEQUENCE [LARGE SCALE GENOMIC DNA]</scope>
    <source>
        <strain evidence="4">Uno11</strain>
    </source>
</reference>
<organism evidence="3 4">
    <name type="scientific">Dictyobacter kobayashii</name>
    <dbReference type="NCBI Taxonomy" id="2014872"/>
    <lineage>
        <taxon>Bacteria</taxon>
        <taxon>Bacillati</taxon>
        <taxon>Chloroflexota</taxon>
        <taxon>Ktedonobacteria</taxon>
        <taxon>Ktedonobacterales</taxon>
        <taxon>Dictyobacteraceae</taxon>
        <taxon>Dictyobacter</taxon>
    </lineage>
</organism>
<feature type="region of interest" description="Disordered" evidence="1">
    <location>
        <begin position="99"/>
        <end position="127"/>
    </location>
</feature>
<comment type="caution">
    <text evidence="3">The sequence shown here is derived from an EMBL/GenBank/DDBJ whole genome shotgun (WGS) entry which is preliminary data.</text>
</comment>
<keyword evidence="4" id="KW-1185">Reference proteome</keyword>
<evidence type="ECO:0000313" key="3">
    <source>
        <dbReference type="EMBL" id="GCE23501.1"/>
    </source>
</evidence>
<accession>A0A402AWI8</accession>
<proteinExistence type="predicted"/>
<name>A0A402AWI8_9CHLR</name>
<evidence type="ECO:0000259" key="2">
    <source>
        <dbReference type="Pfam" id="PF14239"/>
    </source>
</evidence>
<feature type="compositionally biased region" description="Basic residues" evidence="1">
    <location>
        <begin position="101"/>
        <end position="125"/>
    </location>
</feature>
<dbReference type="AlphaFoldDB" id="A0A402AWI8"/>
<evidence type="ECO:0000256" key="1">
    <source>
        <dbReference type="SAM" id="MobiDB-lite"/>
    </source>
</evidence>
<protein>
    <recommendedName>
        <fullName evidence="2">RRXRR domain-containing protein</fullName>
    </recommendedName>
</protein>
<dbReference type="Pfam" id="PF14239">
    <property type="entry name" value="RRXRR"/>
    <property type="match status" value="1"/>
</dbReference>
<evidence type="ECO:0000313" key="4">
    <source>
        <dbReference type="Proteomes" id="UP000287188"/>
    </source>
</evidence>
<feature type="domain" description="RRXRR" evidence="2">
    <location>
        <begin position="4"/>
        <end position="181"/>
    </location>
</feature>
<dbReference type="EMBL" id="BIFS01000002">
    <property type="protein sequence ID" value="GCE23501.1"/>
    <property type="molecule type" value="Genomic_DNA"/>
</dbReference>
<dbReference type="NCBIfam" id="NF040563">
    <property type="entry name" value="guided_IscB"/>
    <property type="match status" value="1"/>
</dbReference>
<dbReference type="Proteomes" id="UP000287188">
    <property type="component" value="Unassembled WGS sequence"/>
</dbReference>
<dbReference type="InterPro" id="IPR047693">
    <property type="entry name" value="RNA-guided_IscB-like"/>
</dbReference>
<gene>
    <name evidence="3" type="ORF">KDK_73010</name>
</gene>
<dbReference type="InterPro" id="IPR025938">
    <property type="entry name" value="RRXRR_dom"/>
</dbReference>
<sequence>MSKIFLVDPEKKPLDPIHPGHARFLLKRGKAAVWKRFPFTLILKAESVAHPYVQPLRVKLDPGSRTTGIAIVNDASGEVVFAAELAHRGHNIKAALDDRRAVRRSRRQRKTRYRKPRWSNRKNKKQGCISPSLESRIANVLTWVRRLSRYAPISAISMELVRFDLQQMENPEVSGVEYQQGTLAGYEVHEYLLEKWDRQCAYCGAKDLPLQIEHIHPAPMVARTESATFVSRVRSATQPKGRRISRCFSRKSLMC</sequence>